<feature type="transmembrane region" description="Helical" evidence="2">
    <location>
        <begin position="145"/>
        <end position="171"/>
    </location>
</feature>
<feature type="compositionally biased region" description="Basic and acidic residues" evidence="1">
    <location>
        <begin position="209"/>
        <end position="218"/>
    </location>
</feature>
<dbReference type="Pfam" id="PF07332">
    <property type="entry name" value="Phage_holin_3_6"/>
    <property type="match status" value="1"/>
</dbReference>
<keyword evidence="2" id="KW-1133">Transmembrane helix</keyword>
<evidence type="ECO:0000256" key="2">
    <source>
        <dbReference type="SAM" id="Phobius"/>
    </source>
</evidence>
<keyword evidence="2" id="KW-0812">Transmembrane</keyword>
<dbReference type="STRING" id="457427.SSOG_04655"/>
<feature type="region of interest" description="Disordered" evidence="1">
    <location>
        <begin position="1"/>
        <end position="71"/>
    </location>
</feature>
<feature type="transmembrane region" description="Helical" evidence="2">
    <location>
        <begin position="110"/>
        <end position="139"/>
    </location>
</feature>
<keyword evidence="2" id="KW-0472">Membrane</keyword>
<dbReference type="Proteomes" id="UP000003963">
    <property type="component" value="Unassembled WGS sequence"/>
</dbReference>
<dbReference type="AlphaFoldDB" id="D9WBI5"/>
<feature type="region of interest" description="Disordered" evidence="1">
    <location>
        <begin position="194"/>
        <end position="218"/>
    </location>
</feature>
<proteinExistence type="predicted"/>
<reference evidence="3 4" key="1">
    <citation type="submission" date="2009-02" db="EMBL/GenBank/DDBJ databases">
        <title>Annotation of Streptomyces hygroscopicus strain ATCC 53653.</title>
        <authorList>
            <consortium name="The Broad Institute Genome Sequencing Platform"/>
            <consortium name="Broad Institute Microbial Sequencing Center"/>
            <person name="Fischbach M."/>
            <person name="Godfrey P."/>
            <person name="Ward D."/>
            <person name="Young S."/>
            <person name="Zeng Q."/>
            <person name="Koehrsen M."/>
            <person name="Alvarado L."/>
            <person name="Berlin A.M."/>
            <person name="Bochicchio J."/>
            <person name="Borenstein D."/>
            <person name="Chapman S.B."/>
            <person name="Chen Z."/>
            <person name="Engels R."/>
            <person name="Freedman E."/>
            <person name="Gellesch M."/>
            <person name="Goldberg J."/>
            <person name="Griggs A."/>
            <person name="Gujja S."/>
            <person name="Heilman E.R."/>
            <person name="Heiman D.I."/>
            <person name="Hepburn T.A."/>
            <person name="Howarth C."/>
            <person name="Jen D."/>
            <person name="Larson L."/>
            <person name="Lewis B."/>
            <person name="Mehta T."/>
            <person name="Park D."/>
            <person name="Pearson M."/>
            <person name="Richards J."/>
            <person name="Roberts A."/>
            <person name="Saif S."/>
            <person name="Shea T.D."/>
            <person name="Shenoy N."/>
            <person name="Sisk P."/>
            <person name="Stolte C."/>
            <person name="Sykes S.N."/>
            <person name="Thomson T."/>
            <person name="Walk T."/>
            <person name="White J."/>
            <person name="Yandava C."/>
            <person name="Straight P."/>
            <person name="Clardy J."/>
            <person name="Hung D."/>
            <person name="Kolter R."/>
            <person name="Mekalanos J."/>
            <person name="Walker S."/>
            <person name="Walsh C.T."/>
            <person name="Wieland-Brown L.C."/>
            <person name="Haas B."/>
            <person name="Nusbaum C."/>
            <person name="Birren B."/>
        </authorList>
    </citation>
    <scope>NUCLEOTIDE SEQUENCE [LARGE SCALE GENOMIC DNA]</scope>
    <source>
        <strain evidence="3 4">ATCC 53653</strain>
    </source>
</reference>
<feature type="compositionally biased region" description="Basic and acidic residues" evidence="1">
    <location>
        <begin position="24"/>
        <end position="63"/>
    </location>
</feature>
<protein>
    <submittedName>
        <fullName evidence="3">Putative integral membrane transport protein</fullName>
    </submittedName>
</protein>
<name>D9WBI5_9ACTN</name>
<organism evidence="3 4">
    <name type="scientific">Streptomyces himastatinicus ATCC 53653</name>
    <dbReference type="NCBI Taxonomy" id="457427"/>
    <lineage>
        <taxon>Bacteria</taxon>
        <taxon>Bacillati</taxon>
        <taxon>Actinomycetota</taxon>
        <taxon>Actinomycetes</taxon>
        <taxon>Kitasatosporales</taxon>
        <taxon>Streptomycetaceae</taxon>
        <taxon>Streptomyces</taxon>
        <taxon>Streptomyces violaceusniger group</taxon>
    </lineage>
</organism>
<dbReference type="InterPro" id="IPR009937">
    <property type="entry name" value="Phage_holin_3_6"/>
</dbReference>
<sequence length="218" mass="23320">MRRRLPSTGGLPKWPPGAAPRTMVRHDLRRHDLRGLKAAEQRRRPARAEDTRRRPEDVQEQREMAMSAADDGGNRSLGQLVATATTELSALMHDEIALAKAELRVGAKKAAFGSGAGVAAGVLVLFSLPVLSFALAYGLRSWTGLGLAWCFLIVGGIYWLIAGILGLVALVKFKKVKAPKRSIASSKESAAVLGNVKPHPRAVGNGGRSVRDVTRSSA</sequence>
<evidence type="ECO:0000256" key="1">
    <source>
        <dbReference type="SAM" id="MobiDB-lite"/>
    </source>
</evidence>
<gene>
    <name evidence="3" type="ORF">SSOG_04655</name>
</gene>
<dbReference type="HOGENOM" id="CLU_106273_2_2_11"/>
<dbReference type="EMBL" id="GG657754">
    <property type="protein sequence ID" value="EFL24941.1"/>
    <property type="molecule type" value="Genomic_DNA"/>
</dbReference>
<evidence type="ECO:0000313" key="3">
    <source>
        <dbReference type="EMBL" id="EFL24941.1"/>
    </source>
</evidence>
<accession>D9WBI5</accession>
<keyword evidence="4" id="KW-1185">Reference proteome</keyword>
<evidence type="ECO:0000313" key="4">
    <source>
        <dbReference type="Proteomes" id="UP000003963"/>
    </source>
</evidence>